<feature type="compositionally biased region" description="Basic residues" evidence="1">
    <location>
        <begin position="81"/>
        <end position="91"/>
    </location>
</feature>
<comment type="caution">
    <text evidence="2">The sequence shown here is derived from an EMBL/GenBank/DDBJ whole genome shotgun (WGS) entry which is preliminary data.</text>
</comment>
<reference evidence="2" key="1">
    <citation type="journal article" date="2022" name="Int. J. Mol. Sci.">
        <title>Draft Genome of Tanacetum Coccineum: Genomic Comparison of Closely Related Tanacetum-Family Plants.</title>
        <authorList>
            <person name="Yamashiro T."/>
            <person name="Shiraishi A."/>
            <person name="Nakayama K."/>
            <person name="Satake H."/>
        </authorList>
    </citation>
    <scope>NUCLEOTIDE SEQUENCE</scope>
</reference>
<evidence type="ECO:0000313" key="2">
    <source>
        <dbReference type="EMBL" id="GJT21429.1"/>
    </source>
</evidence>
<protein>
    <submittedName>
        <fullName evidence="2">Uncharacterized protein</fullName>
    </submittedName>
</protein>
<dbReference type="Proteomes" id="UP001151760">
    <property type="component" value="Unassembled WGS sequence"/>
</dbReference>
<reference evidence="2" key="2">
    <citation type="submission" date="2022-01" db="EMBL/GenBank/DDBJ databases">
        <authorList>
            <person name="Yamashiro T."/>
            <person name="Shiraishi A."/>
            <person name="Satake H."/>
            <person name="Nakayama K."/>
        </authorList>
    </citation>
    <scope>NUCLEOTIDE SEQUENCE</scope>
</reference>
<evidence type="ECO:0000313" key="3">
    <source>
        <dbReference type="Proteomes" id="UP001151760"/>
    </source>
</evidence>
<feature type="region of interest" description="Disordered" evidence="1">
    <location>
        <begin position="78"/>
        <end position="103"/>
    </location>
</feature>
<sequence>MYCPSYEPPTSSPQPNQVYSLLNRLNLDMDTENLFNKQEYYAGQGSGGNQEFYTGQDYSMGYGSAHVKDDSSVEEVAAPVKAKKVSKRRQKSVTTENKELAKP</sequence>
<evidence type="ECO:0000256" key="1">
    <source>
        <dbReference type="SAM" id="MobiDB-lite"/>
    </source>
</evidence>
<organism evidence="2 3">
    <name type="scientific">Tanacetum coccineum</name>
    <dbReference type="NCBI Taxonomy" id="301880"/>
    <lineage>
        <taxon>Eukaryota</taxon>
        <taxon>Viridiplantae</taxon>
        <taxon>Streptophyta</taxon>
        <taxon>Embryophyta</taxon>
        <taxon>Tracheophyta</taxon>
        <taxon>Spermatophyta</taxon>
        <taxon>Magnoliopsida</taxon>
        <taxon>eudicotyledons</taxon>
        <taxon>Gunneridae</taxon>
        <taxon>Pentapetalae</taxon>
        <taxon>asterids</taxon>
        <taxon>campanulids</taxon>
        <taxon>Asterales</taxon>
        <taxon>Asteraceae</taxon>
        <taxon>Asteroideae</taxon>
        <taxon>Anthemideae</taxon>
        <taxon>Anthemidinae</taxon>
        <taxon>Tanacetum</taxon>
    </lineage>
</organism>
<keyword evidence="3" id="KW-1185">Reference proteome</keyword>
<proteinExistence type="predicted"/>
<dbReference type="EMBL" id="BQNB010013888">
    <property type="protein sequence ID" value="GJT21429.1"/>
    <property type="molecule type" value="Genomic_DNA"/>
</dbReference>
<accession>A0ABQ5C8Q6</accession>
<name>A0ABQ5C8Q6_9ASTR</name>
<gene>
    <name evidence="2" type="ORF">Tco_0891366</name>
</gene>